<keyword evidence="2" id="KW-1185">Reference proteome</keyword>
<dbReference type="EMBL" id="APJX01000007">
    <property type="protein sequence ID" value="EMS78673.1"/>
    <property type="molecule type" value="Genomic_DNA"/>
</dbReference>
<dbReference type="Proteomes" id="UP000014216">
    <property type="component" value="Unassembled WGS sequence"/>
</dbReference>
<dbReference type="Gene3D" id="2.40.128.140">
    <property type="entry name" value="Outer membrane protein"/>
    <property type="match status" value="1"/>
</dbReference>
<dbReference type="AlphaFoldDB" id="S0FUC1"/>
<accession>S0FUC1</accession>
<protein>
    <recommendedName>
        <fullName evidence="3">Lipid A deacylase LpxR family protein</fullName>
    </recommendedName>
</protein>
<proteinExistence type="predicted"/>
<evidence type="ECO:0000313" key="2">
    <source>
        <dbReference type="Proteomes" id="UP000014216"/>
    </source>
</evidence>
<evidence type="ECO:0000313" key="1">
    <source>
        <dbReference type="EMBL" id="EMS78673.1"/>
    </source>
</evidence>
<dbReference type="InterPro" id="IPR018707">
    <property type="entry name" value="LpxR"/>
</dbReference>
<dbReference type="InterPro" id="IPR037107">
    <property type="entry name" value="Put_OMP_sf"/>
</dbReference>
<name>S0FUC1_9BACT</name>
<reference evidence="1 2" key="1">
    <citation type="journal article" date="2013" name="Genome Announc.">
        <title>Draft Genome Sequence of Desulfotignum phosphitoxidans DSM 13687 Strain FiPS-3.</title>
        <authorList>
            <person name="Poehlein A."/>
            <person name="Daniel R."/>
            <person name="Simeonova D.D."/>
        </authorList>
    </citation>
    <scope>NUCLEOTIDE SEQUENCE [LARGE SCALE GENOMIC DNA]</scope>
    <source>
        <strain evidence="1 2">DSM 13687</strain>
    </source>
</reference>
<organism evidence="1 2">
    <name type="scientific">Desulfotignum phosphitoxidans DSM 13687</name>
    <dbReference type="NCBI Taxonomy" id="1286635"/>
    <lineage>
        <taxon>Bacteria</taxon>
        <taxon>Pseudomonadati</taxon>
        <taxon>Thermodesulfobacteriota</taxon>
        <taxon>Desulfobacteria</taxon>
        <taxon>Desulfobacterales</taxon>
        <taxon>Desulfobacteraceae</taxon>
        <taxon>Desulfotignum</taxon>
    </lineage>
</organism>
<dbReference type="OrthoDB" id="9776275at2"/>
<dbReference type="RefSeq" id="WP_006967150.1">
    <property type="nucleotide sequence ID" value="NZ_APJX01000007.1"/>
</dbReference>
<evidence type="ECO:0008006" key="3">
    <source>
        <dbReference type="Google" id="ProtNLM"/>
    </source>
</evidence>
<sequence>MMTRYSFFFILVLFFVLVCGTHPCFAEKDPEEHSTLTFYLENDVVTGTDREYTNGVKLTWISKDLSDYHEIDTPAWSRNTIDALPFVNKPGTVRNVSLSIGQNMYAPEDLERTDLILDDRPYAGITYLAAGFHSKDSNRMDTFEINVGIVGPHSYAEQVQTTWHKWIDTTDPKGWDHQLKDEPILNLHYERKWKLLKSDLGKGFGFDVIPHLGAALGNALTEINTGVQARFGWHLPNDYGTFLIRPGSDTNAPMNENDPRFYPISRRLGYHFFAGFNTSAVLRNIFLDGNTFRDSHRVDKKPVVLQGIAGVAVIVHRFKITYAYVYQTKEYDTQNEDQEYASMTVSYSF</sequence>
<dbReference type="Pfam" id="PF09982">
    <property type="entry name" value="LpxR"/>
    <property type="match status" value="1"/>
</dbReference>
<dbReference type="PATRIC" id="fig|1286635.3.peg.3319"/>
<comment type="caution">
    <text evidence="1">The sequence shown here is derived from an EMBL/GenBank/DDBJ whole genome shotgun (WGS) entry which is preliminary data.</text>
</comment>
<gene>
    <name evidence="1" type="ORF">Dpo_7c01490</name>
</gene>